<dbReference type="PANTHER" id="PTHR37304">
    <property type="entry name" value="MEMBRANE PROTEIN-RELATED"/>
    <property type="match status" value="1"/>
</dbReference>
<evidence type="ECO:0000313" key="2">
    <source>
        <dbReference type="EMBL" id="SHE48647.1"/>
    </source>
</evidence>
<dbReference type="AlphaFoldDB" id="A0A1M4TWG5"/>
<dbReference type="InterPro" id="IPR007211">
    <property type="entry name" value="DUF378"/>
</dbReference>
<accession>A0A1M4TWG5</accession>
<keyword evidence="1" id="KW-1133">Transmembrane helix</keyword>
<dbReference type="PANTHER" id="PTHR37304:SF1">
    <property type="entry name" value="MEMBRANE PROTEIN"/>
    <property type="match status" value="1"/>
</dbReference>
<keyword evidence="1" id="KW-0812">Transmembrane</keyword>
<dbReference type="RefSeq" id="WP_073247822.1">
    <property type="nucleotide sequence ID" value="NZ_FQVG01000005.1"/>
</dbReference>
<gene>
    <name evidence="2" type="ORF">SAMN02746091_00502</name>
</gene>
<feature type="transmembrane region" description="Helical" evidence="1">
    <location>
        <begin position="7"/>
        <end position="29"/>
    </location>
</feature>
<evidence type="ECO:0000256" key="1">
    <source>
        <dbReference type="SAM" id="Phobius"/>
    </source>
</evidence>
<protein>
    <submittedName>
        <fullName evidence="2">Uncharacterized membrane protein YuzA, DUF378 family</fullName>
    </submittedName>
</protein>
<evidence type="ECO:0000313" key="3">
    <source>
        <dbReference type="Proteomes" id="UP000184423"/>
    </source>
</evidence>
<sequence length="76" mass="8252">MDRHTIDLLSLIAVVIGGANLGLAAFLGYDPLATILGGYGTYYTKVAFIIIGVASLWTFYAYLLTPGEQEWHPGEM</sequence>
<reference evidence="3" key="1">
    <citation type="submission" date="2016-11" db="EMBL/GenBank/DDBJ databases">
        <authorList>
            <person name="Varghese N."/>
            <person name="Submissions S."/>
        </authorList>
    </citation>
    <scope>NUCLEOTIDE SEQUENCE [LARGE SCALE GENOMIC DNA]</scope>
    <source>
        <strain evidence="3">DSM 10124</strain>
    </source>
</reference>
<organism evidence="2 3">
    <name type="scientific">Caloramator proteoclasticus DSM 10124</name>
    <dbReference type="NCBI Taxonomy" id="1121262"/>
    <lineage>
        <taxon>Bacteria</taxon>
        <taxon>Bacillati</taxon>
        <taxon>Bacillota</taxon>
        <taxon>Clostridia</taxon>
        <taxon>Eubacteriales</taxon>
        <taxon>Clostridiaceae</taxon>
        <taxon>Caloramator</taxon>
    </lineage>
</organism>
<dbReference type="Pfam" id="PF04070">
    <property type="entry name" value="DUF378"/>
    <property type="match status" value="1"/>
</dbReference>
<keyword evidence="1" id="KW-0472">Membrane</keyword>
<proteinExistence type="predicted"/>
<dbReference type="EMBL" id="FQVG01000005">
    <property type="protein sequence ID" value="SHE48647.1"/>
    <property type="molecule type" value="Genomic_DNA"/>
</dbReference>
<name>A0A1M4TWG5_9CLOT</name>
<keyword evidence="3" id="KW-1185">Reference proteome</keyword>
<feature type="transmembrane region" description="Helical" evidence="1">
    <location>
        <begin position="41"/>
        <end position="63"/>
    </location>
</feature>
<dbReference type="Proteomes" id="UP000184423">
    <property type="component" value="Unassembled WGS sequence"/>
</dbReference>